<dbReference type="AlphaFoldDB" id="A0A0E9TD02"/>
<organism evidence="1">
    <name type="scientific">Anguilla anguilla</name>
    <name type="common">European freshwater eel</name>
    <name type="synonym">Muraena anguilla</name>
    <dbReference type="NCBI Taxonomy" id="7936"/>
    <lineage>
        <taxon>Eukaryota</taxon>
        <taxon>Metazoa</taxon>
        <taxon>Chordata</taxon>
        <taxon>Craniata</taxon>
        <taxon>Vertebrata</taxon>
        <taxon>Euteleostomi</taxon>
        <taxon>Actinopterygii</taxon>
        <taxon>Neopterygii</taxon>
        <taxon>Teleostei</taxon>
        <taxon>Anguilliformes</taxon>
        <taxon>Anguillidae</taxon>
        <taxon>Anguilla</taxon>
    </lineage>
</organism>
<dbReference type="EMBL" id="GBXM01057280">
    <property type="protein sequence ID" value="JAH51297.1"/>
    <property type="molecule type" value="Transcribed_RNA"/>
</dbReference>
<sequence length="37" mass="4037">MALDYTHAVLLGVTTPLTGLLMHATTQIQEAQECSDY</sequence>
<evidence type="ECO:0000313" key="1">
    <source>
        <dbReference type="EMBL" id="JAH51297.1"/>
    </source>
</evidence>
<reference evidence="1" key="1">
    <citation type="submission" date="2014-11" db="EMBL/GenBank/DDBJ databases">
        <authorList>
            <person name="Amaro Gonzalez C."/>
        </authorList>
    </citation>
    <scope>NUCLEOTIDE SEQUENCE</scope>
</reference>
<protein>
    <submittedName>
        <fullName evidence="1">Uncharacterized protein</fullName>
    </submittedName>
</protein>
<reference evidence="1" key="2">
    <citation type="journal article" date="2015" name="Fish Shellfish Immunol.">
        <title>Early steps in the European eel (Anguilla anguilla)-Vibrio vulnificus interaction in the gills: Role of the RtxA13 toxin.</title>
        <authorList>
            <person name="Callol A."/>
            <person name="Pajuelo D."/>
            <person name="Ebbesson L."/>
            <person name="Teles M."/>
            <person name="MacKenzie S."/>
            <person name="Amaro C."/>
        </authorList>
    </citation>
    <scope>NUCLEOTIDE SEQUENCE</scope>
</reference>
<accession>A0A0E9TD02</accession>
<name>A0A0E9TD02_ANGAN</name>
<proteinExistence type="predicted"/>